<dbReference type="Pfam" id="PF03966">
    <property type="entry name" value="Trm112p"/>
    <property type="match status" value="1"/>
</dbReference>
<dbReference type="EMBL" id="BAAAYX010000002">
    <property type="protein sequence ID" value="GAA3692817.1"/>
    <property type="molecule type" value="Genomic_DNA"/>
</dbReference>
<dbReference type="Proteomes" id="UP001500051">
    <property type="component" value="Unassembled WGS sequence"/>
</dbReference>
<gene>
    <name evidence="3" type="ORF">GCM10022204_05490</name>
</gene>
<dbReference type="Gene3D" id="2.20.25.10">
    <property type="match status" value="1"/>
</dbReference>
<feature type="region of interest" description="Disordered" evidence="2">
    <location>
        <begin position="56"/>
        <end position="135"/>
    </location>
</feature>
<dbReference type="RefSeq" id="WP_425562324.1">
    <property type="nucleotide sequence ID" value="NZ_BAAAYX010000002.1"/>
</dbReference>
<sequence>MAIDLATELLDILACPNCHGSLAVDHDRDELVCLAADCGLAYPVRQGIPVLLIDEARRPGPDLPPPSAVSAASAADPTTAAGAADPTTAAGAADPTTAAGADASSNGSASAPGSASGPVSGPATGASATDADERP</sequence>
<accession>A0ABP7CRN9</accession>
<dbReference type="InterPro" id="IPR005651">
    <property type="entry name" value="Trm112-like"/>
</dbReference>
<evidence type="ECO:0000256" key="1">
    <source>
        <dbReference type="HAMAP-Rule" id="MF_01187"/>
    </source>
</evidence>
<evidence type="ECO:0000256" key="2">
    <source>
        <dbReference type="SAM" id="MobiDB-lite"/>
    </source>
</evidence>
<comment type="similarity">
    <text evidence="1">Belongs to the UPF0434 family.</text>
</comment>
<evidence type="ECO:0000313" key="4">
    <source>
        <dbReference type="Proteomes" id="UP001500051"/>
    </source>
</evidence>
<evidence type="ECO:0000313" key="3">
    <source>
        <dbReference type="EMBL" id="GAA3692817.1"/>
    </source>
</evidence>
<keyword evidence="4" id="KW-1185">Reference proteome</keyword>
<feature type="compositionally biased region" description="Low complexity" evidence="2">
    <location>
        <begin position="68"/>
        <end position="128"/>
    </location>
</feature>
<dbReference type="SUPFAM" id="SSF158997">
    <property type="entry name" value="Trm112p-like"/>
    <property type="match status" value="1"/>
</dbReference>
<organism evidence="3 4">
    <name type="scientific">Microlunatus aurantiacus</name>
    <dbReference type="NCBI Taxonomy" id="446786"/>
    <lineage>
        <taxon>Bacteria</taxon>
        <taxon>Bacillati</taxon>
        <taxon>Actinomycetota</taxon>
        <taxon>Actinomycetes</taxon>
        <taxon>Propionibacteriales</taxon>
        <taxon>Propionibacteriaceae</taxon>
        <taxon>Microlunatus</taxon>
    </lineage>
</organism>
<proteinExistence type="inferred from homology"/>
<comment type="caution">
    <text evidence="3">The sequence shown here is derived from an EMBL/GenBank/DDBJ whole genome shotgun (WGS) entry which is preliminary data.</text>
</comment>
<reference evidence="4" key="1">
    <citation type="journal article" date="2019" name="Int. J. Syst. Evol. Microbiol.">
        <title>The Global Catalogue of Microorganisms (GCM) 10K type strain sequencing project: providing services to taxonomists for standard genome sequencing and annotation.</title>
        <authorList>
            <consortium name="The Broad Institute Genomics Platform"/>
            <consortium name="The Broad Institute Genome Sequencing Center for Infectious Disease"/>
            <person name="Wu L."/>
            <person name="Ma J."/>
        </authorList>
    </citation>
    <scope>NUCLEOTIDE SEQUENCE [LARGE SCALE GENOMIC DNA]</scope>
    <source>
        <strain evidence="4">JCM 16548</strain>
    </source>
</reference>
<protein>
    <recommendedName>
        <fullName evidence="1">UPF0434 protein GCM10022204_05490</fullName>
    </recommendedName>
</protein>
<dbReference type="HAMAP" id="MF_01187">
    <property type="entry name" value="UPF0434"/>
    <property type="match status" value="1"/>
</dbReference>
<name>A0ABP7CRN9_9ACTN</name>